<protein>
    <submittedName>
        <fullName evidence="2">Uncharacterized protein</fullName>
    </submittedName>
</protein>
<name>A0AAD5TLZ3_9FUNG</name>
<sequence length="187" mass="20815">MDKMDRHHCKHTAFIRTFLATADEKSWSSFLAHVASLEAVLPLASERGAKDSRTAEFYTEVKRMHNVFLDENKDYQVDALISTNAKNTQQLETTLILAKAVLSAKKRPANDSSGNEPRKRSVRADGMFDPPTPESIIPLPADTVANDEELLCQTNVPTNEEVSTAGEQFTKLIERALELRELGASDK</sequence>
<reference evidence="2" key="1">
    <citation type="submission" date="2020-05" db="EMBL/GenBank/DDBJ databases">
        <title>Phylogenomic resolution of chytrid fungi.</title>
        <authorList>
            <person name="Stajich J.E."/>
            <person name="Amses K."/>
            <person name="Simmons R."/>
            <person name="Seto K."/>
            <person name="Myers J."/>
            <person name="Bonds A."/>
            <person name="Quandt C.A."/>
            <person name="Barry K."/>
            <person name="Liu P."/>
            <person name="Grigoriev I."/>
            <person name="Longcore J.E."/>
            <person name="James T.Y."/>
        </authorList>
    </citation>
    <scope>NUCLEOTIDE SEQUENCE</scope>
    <source>
        <strain evidence="2">JEL0379</strain>
    </source>
</reference>
<accession>A0AAD5TLZ3</accession>
<evidence type="ECO:0000313" key="3">
    <source>
        <dbReference type="Proteomes" id="UP001212152"/>
    </source>
</evidence>
<gene>
    <name evidence="2" type="ORF">HDU87_002045</name>
</gene>
<dbReference type="Proteomes" id="UP001212152">
    <property type="component" value="Unassembled WGS sequence"/>
</dbReference>
<feature type="region of interest" description="Disordered" evidence="1">
    <location>
        <begin position="106"/>
        <end position="139"/>
    </location>
</feature>
<comment type="caution">
    <text evidence="2">The sequence shown here is derived from an EMBL/GenBank/DDBJ whole genome shotgun (WGS) entry which is preliminary data.</text>
</comment>
<evidence type="ECO:0000256" key="1">
    <source>
        <dbReference type="SAM" id="MobiDB-lite"/>
    </source>
</evidence>
<organism evidence="2 3">
    <name type="scientific">Geranomyces variabilis</name>
    <dbReference type="NCBI Taxonomy" id="109894"/>
    <lineage>
        <taxon>Eukaryota</taxon>
        <taxon>Fungi</taxon>
        <taxon>Fungi incertae sedis</taxon>
        <taxon>Chytridiomycota</taxon>
        <taxon>Chytridiomycota incertae sedis</taxon>
        <taxon>Chytridiomycetes</taxon>
        <taxon>Spizellomycetales</taxon>
        <taxon>Powellomycetaceae</taxon>
        <taxon>Geranomyces</taxon>
    </lineage>
</organism>
<dbReference type="AlphaFoldDB" id="A0AAD5TLZ3"/>
<keyword evidence="3" id="KW-1185">Reference proteome</keyword>
<proteinExistence type="predicted"/>
<evidence type="ECO:0000313" key="2">
    <source>
        <dbReference type="EMBL" id="KAJ3180536.1"/>
    </source>
</evidence>
<dbReference type="EMBL" id="JADGJQ010000016">
    <property type="protein sequence ID" value="KAJ3180536.1"/>
    <property type="molecule type" value="Genomic_DNA"/>
</dbReference>